<name>A0A6H1P0L8_PRIMG</name>
<evidence type="ECO:0000313" key="2">
    <source>
        <dbReference type="Proteomes" id="UP000501868"/>
    </source>
</evidence>
<evidence type="ECO:0000313" key="1">
    <source>
        <dbReference type="EMBL" id="QIZ07134.1"/>
    </source>
</evidence>
<dbReference type="InterPro" id="IPR020908">
    <property type="entry name" value="UPF0738"/>
</dbReference>
<dbReference type="Proteomes" id="UP000501868">
    <property type="component" value="Chromosome"/>
</dbReference>
<dbReference type="EMBL" id="CP051128">
    <property type="protein sequence ID" value="QIZ07134.1"/>
    <property type="molecule type" value="Genomic_DNA"/>
</dbReference>
<dbReference type="Pfam" id="PF19785">
    <property type="entry name" value="UPF0738"/>
    <property type="match status" value="1"/>
</dbReference>
<accession>A0A6H1P0L8</accession>
<sequence>MKKNIAILKAYIKEEKLMLETNEPILELVPGEQILVDSAQYSFIYLMEDKNDYTYIVLHEQIWPLLKNAQEKKLPVWVSFNDEQKELINFHDELDYLLTNIKGNSNYGKELVAKVEGIFLS</sequence>
<protein>
    <submittedName>
        <fullName evidence="1">Uncharacterized protein</fullName>
    </submittedName>
</protein>
<proteinExistence type="predicted"/>
<organism evidence="1 2">
    <name type="scientific">Priestia megaterium</name>
    <name type="common">Bacillus megaterium</name>
    <dbReference type="NCBI Taxonomy" id="1404"/>
    <lineage>
        <taxon>Bacteria</taxon>
        <taxon>Bacillati</taxon>
        <taxon>Bacillota</taxon>
        <taxon>Bacilli</taxon>
        <taxon>Bacillales</taxon>
        <taxon>Bacillaceae</taxon>
        <taxon>Priestia</taxon>
    </lineage>
</organism>
<dbReference type="AlphaFoldDB" id="A0A6H1P0L8"/>
<gene>
    <name evidence="1" type="ORF">HFZ78_10785</name>
</gene>
<reference evidence="1 2" key="2">
    <citation type="submission" date="2020-04" db="EMBL/GenBank/DDBJ databases">
        <authorList>
            <person name="Fomenkov A."/>
            <person name="Anton B.P."/>
            <person name="Roberts R.J."/>
        </authorList>
    </citation>
    <scope>NUCLEOTIDE SEQUENCE [LARGE SCALE GENOMIC DNA]</scope>
    <source>
        <strain evidence="1 2">S2</strain>
    </source>
</reference>
<reference evidence="1 2" key="1">
    <citation type="submission" date="2020-04" db="EMBL/GenBank/DDBJ databases">
        <title>Genome-Wide Identification of 5-Methylcytosine Sites in Bacterial Genomes By High-Throughput Sequencing of MspJI Restriction Fragments.</title>
        <authorList>
            <person name="Wu V."/>
        </authorList>
    </citation>
    <scope>NUCLEOTIDE SEQUENCE [LARGE SCALE GENOMIC DNA]</scope>
    <source>
        <strain evidence="1 2">S2</strain>
    </source>
</reference>